<dbReference type="EMBL" id="MRZV01000311">
    <property type="protein sequence ID" value="PIK52866.1"/>
    <property type="molecule type" value="Genomic_DNA"/>
</dbReference>
<dbReference type="SUPFAM" id="SSF56496">
    <property type="entry name" value="Fibrinogen C-terminal domain-like"/>
    <property type="match status" value="1"/>
</dbReference>
<dbReference type="GO" id="GO:0005201">
    <property type="term" value="F:extracellular matrix structural constituent"/>
    <property type="evidence" value="ECO:0007669"/>
    <property type="project" value="TreeGrafter"/>
</dbReference>
<dbReference type="STRING" id="307972.A0A2G8KXX2"/>
<dbReference type="InterPro" id="IPR036056">
    <property type="entry name" value="Fibrinogen-like_C"/>
</dbReference>
<reference evidence="5 6" key="1">
    <citation type="journal article" date="2017" name="PLoS Biol.">
        <title>The sea cucumber genome provides insights into morphological evolution and visceral regeneration.</title>
        <authorList>
            <person name="Zhang X."/>
            <person name="Sun L."/>
            <person name="Yuan J."/>
            <person name="Sun Y."/>
            <person name="Gao Y."/>
            <person name="Zhang L."/>
            <person name="Li S."/>
            <person name="Dai H."/>
            <person name="Hamel J.F."/>
            <person name="Liu C."/>
            <person name="Yu Y."/>
            <person name="Liu S."/>
            <person name="Lin W."/>
            <person name="Guo K."/>
            <person name="Jin S."/>
            <person name="Xu P."/>
            <person name="Storey K.B."/>
            <person name="Huan P."/>
            <person name="Zhang T."/>
            <person name="Zhou Y."/>
            <person name="Zhang J."/>
            <person name="Lin C."/>
            <person name="Li X."/>
            <person name="Xing L."/>
            <person name="Huo D."/>
            <person name="Sun M."/>
            <person name="Wang L."/>
            <person name="Mercier A."/>
            <person name="Li F."/>
            <person name="Yang H."/>
            <person name="Xiang J."/>
        </authorList>
    </citation>
    <scope>NUCLEOTIDE SEQUENCE [LARGE SCALE GENOMIC DNA]</scope>
    <source>
        <strain evidence="5">Shaxun</strain>
        <tissue evidence="5">Muscle</tissue>
    </source>
</reference>
<dbReference type="InterPro" id="IPR037579">
    <property type="entry name" value="FIB_ANG-like"/>
</dbReference>
<accession>A0A2G8KXX2</accession>
<organism evidence="5 6">
    <name type="scientific">Stichopus japonicus</name>
    <name type="common">Sea cucumber</name>
    <dbReference type="NCBI Taxonomy" id="307972"/>
    <lineage>
        <taxon>Eukaryota</taxon>
        <taxon>Metazoa</taxon>
        <taxon>Echinodermata</taxon>
        <taxon>Eleutherozoa</taxon>
        <taxon>Echinozoa</taxon>
        <taxon>Holothuroidea</taxon>
        <taxon>Aspidochirotacea</taxon>
        <taxon>Aspidochirotida</taxon>
        <taxon>Stichopodidae</taxon>
        <taxon>Apostichopus</taxon>
    </lineage>
</organism>
<keyword evidence="3" id="KW-1015">Disulfide bond</keyword>
<evidence type="ECO:0000313" key="6">
    <source>
        <dbReference type="Proteomes" id="UP000230750"/>
    </source>
</evidence>
<dbReference type="GO" id="GO:0030674">
    <property type="term" value="F:protein-macromolecule adaptor activity"/>
    <property type="evidence" value="ECO:0007669"/>
    <property type="project" value="TreeGrafter"/>
</dbReference>
<evidence type="ECO:0000259" key="4">
    <source>
        <dbReference type="PROSITE" id="PS51406"/>
    </source>
</evidence>
<proteinExistence type="predicted"/>
<comment type="caution">
    <text evidence="5">The sequence shown here is derived from an EMBL/GenBank/DDBJ whole genome shotgun (WGS) entry which is preliminary data.</text>
</comment>
<dbReference type="GO" id="GO:0005577">
    <property type="term" value="C:fibrinogen complex"/>
    <property type="evidence" value="ECO:0007669"/>
    <property type="project" value="TreeGrafter"/>
</dbReference>
<dbReference type="InterPro" id="IPR002181">
    <property type="entry name" value="Fibrinogen_a/b/g_C_dom"/>
</dbReference>
<gene>
    <name evidence="5" type="ORF">BSL78_10216</name>
</gene>
<protein>
    <recommendedName>
        <fullName evidence="4">Fibrinogen C-terminal domain-containing protein</fullName>
    </recommendedName>
</protein>
<keyword evidence="2" id="KW-0964">Secreted</keyword>
<dbReference type="Proteomes" id="UP000230750">
    <property type="component" value="Unassembled WGS sequence"/>
</dbReference>
<dbReference type="PANTHER" id="PTHR47221:SF7">
    <property type="entry name" value="FIBRINOGEN BETA CHAIN"/>
    <property type="match status" value="1"/>
</dbReference>
<dbReference type="InterPro" id="IPR014716">
    <property type="entry name" value="Fibrinogen_a/b/g_C_1"/>
</dbReference>
<dbReference type="PANTHER" id="PTHR47221">
    <property type="entry name" value="FIBRINOGEN ALPHA CHAIN"/>
    <property type="match status" value="1"/>
</dbReference>
<name>A0A2G8KXX2_STIJA</name>
<dbReference type="OrthoDB" id="10484645at2759"/>
<evidence type="ECO:0000313" key="5">
    <source>
        <dbReference type="EMBL" id="PIK52866.1"/>
    </source>
</evidence>
<dbReference type="Gene3D" id="3.90.215.10">
    <property type="entry name" value="Gamma Fibrinogen, chain A, domain 1"/>
    <property type="match status" value="1"/>
</dbReference>
<dbReference type="GO" id="GO:0034116">
    <property type="term" value="P:positive regulation of heterotypic cell-cell adhesion"/>
    <property type="evidence" value="ECO:0007669"/>
    <property type="project" value="TreeGrafter"/>
</dbReference>
<evidence type="ECO:0000256" key="2">
    <source>
        <dbReference type="ARBA" id="ARBA00022525"/>
    </source>
</evidence>
<dbReference type="AlphaFoldDB" id="A0A2G8KXX2"/>
<feature type="domain" description="Fibrinogen C-terminal" evidence="4">
    <location>
        <begin position="1"/>
        <end position="83"/>
    </location>
</feature>
<dbReference type="Pfam" id="PF00147">
    <property type="entry name" value="Fibrinogen_C"/>
    <property type="match status" value="1"/>
</dbReference>
<dbReference type="PROSITE" id="PS51406">
    <property type="entry name" value="FIBRINOGEN_C_2"/>
    <property type="match status" value="1"/>
</dbReference>
<sequence length="83" mass="9467">MNQQFSTHDRDNDGFENKDCASIQHGGWWYGQCCTANLNSDYNVDLITPDSRKCCGGVTSVCWRHLSGPDHNLKYTEMKIRPV</sequence>
<evidence type="ECO:0000256" key="3">
    <source>
        <dbReference type="ARBA" id="ARBA00023157"/>
    </source>
</evidence>
<evidence type="ECO:0000256" key="1">
    <source>
        <dbReference type="ARBA" id="ARBA00004613"/>
    </source>
</evidence>
<comment type="subcellular location">
    <subcellularLocation>
        <location evidence="1">Secreted</location>
    </subcellularLocation>
</comment>
<keyword evidence="6" id="KW-1185">Reference proteome</keyword>